<dbReference type="Proteomes" id="UP000018851">
    <property type="component" value="Chromosome"/>
</dbReference>
<dbReference type="KEGG" id="ssan:NX02_03735"/>
<dbReference type="EMBL" id="CP006644">
    <property type="protein sequence ID" value="AHE52501.1"/>
    <property type="molecule type" value="Genomic_DNA"/>
</dbReference>
<dbReference type="Pfam" id="PF10677">
    <property type="entry name" value="DUF2490"/>
    <property type="match status" value="1"/>
</dbReference>
<dbReference type="eggNOG" id="ENOG5032VFQ">
    <property type="taxonomic scope" value="Bacteria"/>
</dbReference>
<dbReference type="InterPro" id="IPR019619">
    <property type="entry name" value="DUF2490"/>
</dbReference>
<evidence type="ECO:0000313" key="2">
    <source>
        <dbReference type="EMBL" id="AHE52501.1"/>
    </source>
</evidence>
<dbReference type="OrthoDB" id="5381041at2"/>
<dbReference type="AlphaFoldDB" id="W0A641"/>
<sequence length="232" mass="25802">MIFARSLRRARALGLALLTLAAAPAAAQTSHDEQMWTNLTVQASLAGPLIFFAEVQPRIGDRADGLEQLLLRPAIGWQLSPRLAVYQGYGYVLSPAERGRDLREHRSFQQVSWIAGKPFGGELSSRTRLEQRWRNDGDDMGWRLREMVRLEVPVRAPGKIAALGYAEAFVALDDTDWGARKGFDQLRSFVGAEIGMGGKSTMELGYLNQYIDQAGGRSRMNHVLSLSIFVRP</sequence>
<name>W0A641_9SPHN</name>
<reference evidence="2 3" key="1">
    <citation type="submission" date="2013-07" db="EMBL/GenBank/DDBJ databases">
        <title>Completed genome of Sphingomonas sanxanigenens NX02.</title>
        <authorList>
            <person name="Ma T."/>
            <person name="Huang H."/>
            <person name="Wu M."/>
            <person name="Li X."/>
            <person name="Li G."/>
        </authorList>
    </citation>
    <scope>NUCLEOTIDE SEQUENCE [LARGE SCALE GENOMIC DNA]</scope>
    <source>
        <strain evidence="2 3">NX02</strain>
    </source>
</reference>
<evidence type="ECO:0008006" key="4">
    <source>
        <dbReference type="Google" id="ProtNLM"/>
    </source>
</evidence>
<protein>
    <recommendedName>
        <fullName evidence="4">DUF2490 domain-containing protein</fullName>
    </recommendedName>
</protein>
<dbReference type="RefSeq" id="WP_025290807.1">
    <property type="nucleotide sequence ID" value="NZ_CP006644.1"/>
</dbReference>
<feature type="signal peptide" evidence="1">
    <location>
        <begin position="1"/>
        <end position="27"/>
    </location>
</feature>
<evidence type="ECO:0000313" key="3">
    <source>
        <dbReference type="Proteomes" id="UP000018851"/>
    </source>
</evidence>
<dbReference type="STRING" id="1123269.NX02_03735"/>
<dbReference type="HOGENOM" id="CLU_089264_1_0_5"/>
<organism evidence="2 3">
    <name type="scientific">Sphingomonas sanxanigenens DSM 19645 = NX02</name>
    <dbReference type="NCBI Taxonomy" id="1123269"/>
    <lineage>
        <taxon>Bacteria</taxon>
        <taxon>Pseudomonadati</taxon>
        <taxon>Pseudomonadota</taxon>
        <taxon>Alphaproteobacteria</taxon>
        <taxon>Sphingomonadales</taxon>
        <taxon>Sphingomonadaceae</taxon>
        <taxon>Sphingomonas</taxon>
    </lineage>
</organism>
<feature type="chain" id="PRO_5004785984" description="DUF2490 domain-containing protein" evidence="1">
    <location>
        <begin position="28"/>
        <end position="232"/>
    </location>
</feature>
<keyword evidence="1" id="KW-0732">Signal</keyword>
<dbReference type="PATRIC" id="fig|1123269.5.peg.732"/>
<accession>W0A641</accession>
<keyword evidence="3" id="KW-1185">Reference proteome</keyword>
<proteinExistence type="predicted"/>
<evidence type="ECO:0000256" key="1">
    <source>
        <dbReference type="SAM" id="SignalP"/>
    </source>
</evidence>
<gene>
    <name evidence="2" type="ORF">NX02_03735</name>
</gene>